<keyword evidence="2" id="KW-0812">Transmembrane</keyword>
<evidence type="ECO:0000313" key="6">
    <source>
        <dbReference type="Proteomes" id="UP000092659"/>
    </source>
</evidence>
<proteinExistence type="predicted"/>
<dbReference type="EMBL" id="CP016279">
    <property type="protein sequence ID" value="ANP50549.1"/>
    <property type="molecule type" value="Genomic_DNA"/>
</dbReference>
<feature type="transmembrane region" description="Helical" evidence="2">
    <location>
        <begin position="163"/>
        <end position="188"/>
    </location>
</feature>
<dbReference type="Proteomes" id="UP001519309">
    <property type="component" value="Unassembled WGS sequence"/>
</dbReference>
<feature type="transmembrane region" description="Helical" evidence="2">
    <location>
        <begin position="35"/>
        <end position="53"/>
    </location>
</feature>
<evidence type="ECO:0000313" key="7">
    <source>
        <dbReference type="Proteomes" id="UP001519309"/>
    </source>
</evidence>
<protein>
    <submittedName>
        <fullName evidence="4">Metal transporter</fullName>
    </submittedName>
</protein>
<reference evidence="5 7" key="2">
    <citation type="submission" date="2021-03" db="EMBL/GenBank/DDBJ databases">
        <title>Genomic Encyclopedia of Type Strains, Phase IV (KMG-IV): sequencing the most valuable type-strain genomes for metagenomic binning, comparative biology and taxonomic classification.</title>
        <authorList>
            <person name="Goeker M."/>
        </authorList>
    </citation>
    <scope>NUCLEOTIDE SEQUENCE [LARGE SCALE GENOMIC DNA]</scope>
    <source>
        <strain evidence="5 7">DSM 40499</strain>
    </source>
</reference>
<dbReference type="SUPFAM" id="SSF81324">
    <property type="entry name" value="Voltage-gated potassium channels"/>
    <property type="match status" value="1"/>
</dbReference>
<sequence>MREPVTARPEQPGGGRGDRPRLPVPRPGMWATVQAAVRPLLITAGLITAYYLLPLDSRGAGAASVILALGLLGVGLVFAWEIRAIMRSPYPRLRAVEALVATLALFLMLFSCAYYILDSTTTGSFNEPLTRTDALYFTLSTFSTVGYGDIVARSQAARLVTMIQMSCGLLLAGIALRVLTGAVTAGLLRKHSAEPGRTAGTDDGASDGSESSESSDDSGGPGRDVEP</sequence>
<reference evidence="4 6" key="1">
    <citation type="submission" date="2016-06" db="EMBL/GenBank/DDBJ databases">
        <title>Complete genome sequence of Streptomyces griseochromogenes ATCC 14511, the Blasticidin S producer.</title>
        <authorList>
            <person name="Wu L."/>
        </authorList>
    </citation>
    <scope>NUCLEOTIDE SEQUENCE [LARGE SCALE GENOMIC DNA]</scope>
    <source>
        <strain evidence="4 6">ATCC 14511</strain>
    </source>
</reference>
<dbReference type="EMBL" id="JAGGLP010000008">
    <property type="protein sequence ID" value="MBP2051316.1"/>
    <property type="molecule type" value="Genomic_DNA"/>
</dbReference>
<keyword evidence="7" id="KW-1185">Reference proteome</keyword>
<feature type="compositionally biased region" description="Low complexity" evidence="1">
    <location>
        <begin position="196"/>
        <end position="212"/>
    </location>
</feature>
<dbReference type="OrthoDB" id="9799090at2"/>
<dbReference type="Pfam" id="PF07885">
    <property type="entry name" value="Ion_trans_2"/>
    <property type="match status" value="1"/>
</dbReference>
<accession>A0A1B1AVD2</accession>
<dbReference type="AlphaFoldDB" id="A0A1B1AVD2"/>
<evidence type="ECO:0000256" key="2">
    <source>
        <dbReference type="SAM" id="Phobius"/>
    </source>
</evidence>
<evidence type="ECO:0000313" key="5">
    <source>
        <dbReference type="EMBL" id="MBP2051316.1"/>
    </source>
</evidence>
<gene>
    <name evidence="4" type="ORF">AVL59_13785</name>
    <name evidence="5" type="ORF">J2Z21_004287</name>
</gene>
<feature type="transmembrane region" description="Helical" evidence="2">
    <location>
        <begin position="94"/>
        <end position="117"/>
    </location>
</feature>
<name>A0A1B1AVD2_9ACTN</name>
<dbReference type="STRING" id="68214.AVL59_13785"/>
<feature type="region of interest" description="Disordered" evidence="1">
    <location>
        <begin position="193"/>
        <end position="227"/>
    </location>
</feature>
<dbReference type="InterPro" id="IPR013099">
    <property type="entry name" value="K_chnl_dom"/>
</dbReference>
<dbReference type="Gene3D" id="1.10.287.70">
    <property type="match status" value="1"/>
</dbReference>
<feature type="domain" description="Potassium channel" evidence="3">
    <location>
        <begin position="104"/>
        <end position="183"/>
    </location>
</feature>
<dbReference type="KEGG" id="sgs:AVL59_13785"/>
<dbReference type="Proteomes" id="UP000092659">
    <property type="component" value="Chromosome"/>
</dbReference>
<keyword evidence="2" id="KW-0472">Membrane</keyword>
<evidence type="ECO:0000256" key="1">
    <source>
        <dbReference type="SAM" id="MobiDB-lite"/>
    </source>
</evidence>
<keyword evidence="2" id="KW-1133">Transmembrane helix</keyword>
<evidence type="ECO:0000313" key="4">
    <source>
        <dbReference type="EMBL" id="ANP50549.1"/>
    </source>
</evidence>
<feature type="transmembrane region" description="Helical" evidence="2">
    <location>
        <begin position="59"/>
        <end position="82"/>
    </location>
</feature>
<organism evidence="4 6">
    <name type="scientific">Streptomyces griseochromogenes</name>
    <dbReference type="NCBI Taxonomy" id="68214"/>
    <lineage>
        <taxon>Bacteria</taxon>
        <taxon>Bacillati</taxon>
        <taxon>Actinomycetota</taxon>
        <taxon>Actinomycetes</taxon>
        <taxon>Kitasatosporales</taxon>
        <taxon>Streptomycetaceae</taxon>
        <taxon>Streptomyces</taxon>
    </lineage>
</organism>
<feature type="region of interest" description="Disordered" evidence="1">
    <location>
        <begin position="1"/>
        <end position="23"/>
    </location>
</feature>
<evidence type="ECO:0000259" key="3">
    <source>
        <dbReference type="Pfam" id="PF07885"/>
    </source>
</evidence>